<gene>
    <name evidence="2" type="ORF">H4R26_006104</name>
</gene>
<feature type="compositionally biased region" description="Polar residues" evidence="1">
    <location>
        <begin position="55"/>
        <end position="66"/>
    </location>
</feature>
<evidence type="ECO:0000313" key="2">
    <source>
        <dbReference type="EMBL" id="KAJ1996680.1"/>
    </source>
</evidence>
<comment type="caution">
    <text evidence="2">The sequence shown here is derived from an EMBL/GenBank/DDBJ whole genome shotgun (WGS) entry which is preliminary data.</text>
</comment>
<feature type="region of interest" description="Disordered" evidence="1">
    <location>
        <begin position="112"/>
        <end position="207"/>
    </location>
</feature>
<feature type="compositionally biased region" description="Polar residues" evidence="1">
    <location>
        <begin position="148"/>
        <end position="158"/>
    </location>
</feature>
<dbReference type="EMBL" id="JANBQF010001702">
    <property type="protein sequence ID" value="KAJ1996680.1"/>
    <property type="molecule type" value="Genomic_DNA"/>
</dbReference>
<feature type="compositionally biased region" description="Low complexity" evidence="1">
    <location>
        <begin position="112"/>
        <end position="127"/>
    </location>
</feature>
<feature type="compositionally biased region" description="Basic and acidic residues" evidence="1">
    <location>
        <begin position="80"/>
        <end position="90"/>
    </location>
</feature>
<organism evidence="2 3">
    <name type="scientific">Coemansia thaxteri</name>
    <dbReference type="NCBI Taxonomy" id="2663907"/>
    <lineage>
        <taxon>Eukaryota</taxon>
        <taxon>Fungi</taxon>
        <taxon>Fungi incertae sedis</taxon>
        <taxon>Zoopagomycota</taxon>
        <taxon>Kickxellomycotina</taxon>
        <taxon>Kickxellomycetes</taxon>
        <taxon>Kickxellales</taxon>
        <taxon>Kickxellaceae</taxon>
        <taxon>Coemansia</taxon>
    </lineage>
</organism>
<feature type="non-terminal residue" evidence="2">
    <location>
        <position position="207"/>
    </location>
</feature>
<dbReference type="OrthoDB" id="1232at2759"/>
<evidence type="ECO:0000313" key="3">
    <source>
        <dbReference type="Proteomes" id="UP001150907"/>
    </source>
</evidence>
<reference evidence="2" key="1">
    <citation type="submission" date="2022-07" db="EMBL/GenBank/DDBJ databases">
        <title>Phylogenomic reconstructions and comparative analyses of Kickxellomycotina fungi.</title>
        <authorList>
            <person name="Reynolds N.K."/>
            <person name="Stajich J.E."/>
            <person name="Barry K."/>
            <person name="Grigoriev I.V."/>
            <person name="Crous P."/>
            <person name="Smith M.E."/>
        </authorList>
    </citation>
    <scope>NUCLEOTIDE SEQUENCE</scope>
    <source>
        <strain evidence="2">IMI 214461</strain>
    </source>
</reference>
<proteinExistence type="predicted"/>
<sequence length="207" mass="21244">MPTFAQFGTSEVSKSALVSQFVSTYEASGRKTASGSELRQLQEELERMVARASARVQQLEHSQAQVMRSRAGEGGGNERGSSKRDRDGFRLSDGSLSQVLAGGTVEAKAVSISAADSAAVGSSADSKAASKRAKSSSSLASQRVGGSDSEQSVNTSSKVGGDGKYFQAGGGGGGGEQSAMAGQAKARQHSTGTPVQEDFSRVKVTNQ</sequence>
<accession>A0A9W8BEJ8</accession>
<feature type="compositionally biased region" description="Gly residues" evidence="1">
    <location>
        <begin position="160"/>
        <end position="176"/>
    </location>
</feature>
<dbReference type="AlphaFoldDB" id="A0A9W8BEJ8"/>
<feature type="region of interest" description="Disordered" evidence="1">
    <location>
        <begin position="52"/>
        <end position="91"/>
    </location>
</feature>
<evidence type="ECO:0000256" key="1">
    <source>
        <dbReference type="SAM" id="MobiDB-lite"/>
    </source>
</evidence>
<name>A0A9W8BEJ8_9FUNG</name>
<dbReference type="Proteomes" id="UP001150907">
    <property type="component" value="Unassembled WGS sequence"/>
</dbReference>
<protein>
    <submittedName>
        <fullName evidence="2">Uncharacterized protein</fullName>
    </submittedName>
</protein>
<keyword evidence="3" id="KW-1185">Reference proteome</keyword>